<accession>A0ACB7TAF4</accession>
<evidence type="ECO:0000313" key="1">
    <source>
        <dbReference type="EMBL" id="KAH6941844.1"/>
    </source>
</evidence>
<reference evidence="1" key="1">
    <citation type="submission" date="2020-05" db="EMBL/GenBank/DDBJ databases">
        <title>Large-scale comparative analyses of tick genomes elucidate their genetic diversity and vector capacities.</title>
        <authorList>
            <person name="Jia N."/>
            <person name="Wang J."/>
            <person name="Shi W."/>
            <person name="Du L."/>
            <person name="Sun Y."/>
            <person name="Zhan W."/>
            <person name="Jiang J."/>
            <person name="Wang Q."/>
            <person name="Zhang B."/>
            <person name="Ji P."/>
            <person name="Sakyi L.B."/>
            <person name="Cui X."/>
            <person name="Yuan T."/>
            <person name="Jiang B."/>
            <person name="Yang W."/>
            <person name="Lam T.T.-Y."/>
            <person name="Chang Q."/>
            <person name="Ding S."/>
            <person name="Wang X."/>
            <person name="Zhu J."/>
            <person name="Ruan X."/>
            <person name="Zhao L."/>
            <person name="Wei J."/>
            <person name="Que T."/>
            <person name="Du C."/>
            <person name="Cheng J."/>
            <person name="Dai P."/>
            <person name="Han X."/>
            <person name="Huang E."/>
            <person name="Gao Y."/>
            <person name="Liu J."/>
            <person name="Shao H."/>
            <person name="Ye R."/>
            <person name="Li L."/>
            <person name="Wei W."/>
            <person name="Wang X."/>
            <person name="Wang C."/>
            <person name="Yang T."/>
            <person name="Huo Q."/>
            <person name="Li W."/>
            <person name="Guo W."/>
            <person name="Chen H."/>
            <person name="Zhou L."/>
            <person name="Ni X."/>
            <person name="Tian J."/>
            <person name="Zhou Y."/>
            <person name="Sheng Y."/>
            <person name="Liu T."/>
            <person name="Pan Y."/>
            <person name="Xia L."/>
            <person name="Li J."/>
            <person name="Zhao F."/>
            <person name="Cao W."/>
        </authorList>
    </citation>
    <scope>NUCLEOTIDE SEQUENCE</scope>
    <source>
        <strain evidence="1">Hyas-2018</strain>
    </source>
</reference>
<protein>
    <submittedName>
        <fullName evidence="1">Uncharacterized protein</fullName>
    </submittedName>
</protein>
<keyword evidence="2" id="KW-1185">Reference proteome</keyword>
<evidence type="ECO:0000313" key="2">
    <source>
        <dbReference type="Proteomes" id="UP000821845"/>
    </source>
</evidence>
<dbReference type="EMBL" id="CM023491">
    <property type="protein sequence ID" value="KAH6941844.1"/>
    <property type="molecule type" value="Genomic_DNA"/>
</dbReference>
<gene>
    <name evidence="1" type="ORF">HPB50_023650</name>
</gene>
<sequence length="181" mass="20685">MSRKKFCEGVRRGGAEAIKIDESKCFCRKCGTHVYPVERIIAEKNFYHKNCFRCKECNKLLSVDGYMSHEAEIYCKIHFKQLFQPKARFDNDAGPRRQRRHEMIIRENIPEELPPDVVRSSTNLVKVNLLGSGKEGLSEAAMYVRNKRGGVLACSLHGPCIRATCLSEVEQQRYGNTSVVE</sequence>
<name>A0ACB7TAF4_HYAAI</name>
<comment type="caution">
    <text evidence="1">The sequence shown here is derived from an EMBL/GenBank/DDBJ whole genome shotgun (WGS) entry which is preliminary data.</text>
</comment>
<proteinExistence type="predicted"/>
<organism evidence="1 2">
    <name type="scientific">Hyalomma asiaticum</name>
    <name type="common">Tick</name>
    <dbReference type="NCBI Taxonomy" id="266040"/>
    <lineage>
        <taxon>Eukaryota</taxon>
        <taxon>Metazoa</taxon>
        <taxon>Ecdysozoa</taxon>
        <taxon>Arthropoda</taxon>
        <taxon>Chelicerata</taxon>
        <taxon>Arachnida</taxon>
        <taxon>Acari</taxon>
        <taxon>Parasitiformes</taxon>
        <taxon>Ixodida</taxon>
        <taxon>Ixodoidea</taxon>
        <taxon>Ixodidae</taxon>
        <taxon>Hyalomminae</taxon>
        <taxon>Hyalomma</taxon>
    </lineage>
</organism>
<dbReference type="Proteomes" id="UP000821845">
    <property type="component" value="Chromosome 11"/>
</dbReference>